<dbReference type="RefSeq" id="WP_227408701.1">
    <property type="nucleotide sequence ID" value="NZ_DBGCHP010000075.1"/>
</dbReference>
<organism evidence="1 2">
    <name type="scientific">Faecalibacillus intestinalis</name>
    <dbReference type="NCBI Taxonomy" id="1982626"/>
    <lineage>
        <taxon>Bacteria</taxon>
        <taxon>Bacillati</taxon>
        <taxon>Bacillota</taxon>
        <taxon>Erysipelotrichia</taxon>
        <taxon>Erysipelotrichales</taxon>
        <taxon>Coprobacillaceae</taxon>
        <taxon>Faecalibacillus</taxon>
    </lineage>
</organism>
<dbReference type="InterPro" id="IPR011067">
    <property type="entry name" value="Plasmid_toxin/cell-grow_inhib"/>
</dbReference>
<dbReference type="EMBL" id="JAJDKQ010000057">
    <property type="protein sequence ID" value="MCB8563298.1"/>
    <property type="molecule type" value="Genomic_DNA"/>
</dbReference>
<name>A0AAW4VNU7_9FIRM</name>
<evidence type="ECO:0000313" key="1">
    <source>
        <dbReference type="EMBL" id="MCB8563298.1"/>
    </source>
</evidence>
<accession>A0AAW4VNU7</accession>
<evidence type="ECO:0000313" key="2">
    <source>
        <dbReference type="Proteomes" id="UP001197827"/>
    </source>
</evidence>
<comment type="caution">
    <text evidence="1">The sequence shown here is derived from an EMBL/GenBank/DDBJ whole genome shotgun (WGS) entry which is preliminary data.</text>
</comment>
<sequence>MCRVGDIILIRKYIGEDGTRQRNHPFIVLNDSEGKIEGLPFDLTCSVMSSFKNEEHRKKKLSMKQNLEITVEDGVKKDGFIKANQIHYFQKDKLDYIVVGSVTPELFAELMKLIEELFKDEEILVNTSNL</sequence>
<dbReference type="Gene3D" id="2.30.30.110">
    <property type="match status" value="1"/>
</dbReference>
<gene>
    <name evidence="1" type="ORF">LJD74_15015</name>
</gene>
<dbReference type="AlphaFoldDB" id="A0AAW4VNU7"/>
<proteinExistence type="predicted"/>
<protein>
    <submittedName>
        <fullName evidence="1">Type II toxin-antitoxin system PemK/MazF family toxin</fullName>
    </submittedName>
</protein>
<reference evidence="1" key="1">
    <citation type="submission" date="2021-10" db="EMBL/GenBank/DDBJ databases">
        <title>Collection of gut derived symbiotic bacterial strains cultured from healthy donors.</title>
        <authorList>
            <person name="Lin H."/>
            <person name="Littmann E."/>
            <person name="Kohout C."/>
            <person name="Pamer E.G."/>
        </authorList>
    </citation>
    <scope>NUCLEOTIDE SEQUENCE</scope>
    <source>
        <strain evidence="1">DFI.5.2</strain>
    </source>
</reference>
<dbReference type="Proteomes" id="UP001197827">
    <property type="component" value="Unassembled WGS sequence"/>
</dbReference>
<dbReference type="SUPFAM" id="SSF50118">
    <property type="entry name" value="Cell growth inhibitor/plasmid maintenance toxic component"/>
    <property type="match status" value="1"/>
</dbReference>